<dbReference type="InterPro" id="IPR012334">
    <property type="entry name" value="Pectin_lyas_fold"/>
</dbReference>
<comment type="caution">
    <text evidence="5">The sequence shown here is derived from an EMBL/GenBank/DDBJ whole genome shotgun (WGS) entry which is preliminary data.</text>
</comment>
<proteinExistence type="predicted"/>
<protein>
    <recommendedName>
        <fullName evidence="4">Right handed beta helix domain-containing protein</fullName>
    </recommendedName>
</protein>
<evidence type="ECO:0000259" key="4">
    <source>
        <dbReference type="Pfam" id="PF13229"/>
    </source>
</evidence>
<feature type="domain" description="Right handed beta helix" evidence="4">
    <location>
        <begin position="151"/>
        <end position="250"/>
    </location>
</feature>
<dbReference type="InterPro" id="IPR011050">
    <property type="entry name" value="Pectin_lyase_fold/virulence"/>
</dbReference>
<dbReference type="SUPFAM" id="SSF51126">
    <property type="entry name" value="Pectin lyase-like"/>
    <property type="match status" value="4"/>
</dbReference>
<dbReference type="SMART" id="SM00710">
    <property type="entry name" value="PbH1"/>
    <property type="match status" value="18"/>
</dbReference>
<sequence>MFCITGRVSANGLNGVPVVFSGRHPVMQAMNLWSGIKLQAGGSLFTVNTRIRQANVGITGASQGLKLLKTVIHSCSDGIRLSNGQENNNISVIIESRFVFNERGIVLHGSNPVPYITIENTEIMSNTKSGVTVENWDRILQDLACTTQLNLIGCKLSKNSQHGLETSQTIPGHILVENCSFEQNFQDGLFLYRWYNYGSRMNLTVSSSNFNGNAGRGIYIYQVSVNSFALILSNNNFTGNVYQAVYMYASPAYDEADMIKVIENVFSYTTGQYYTLEFIHTGRMEFQFQNNTCMESHGCLMLKSSIDTEAVIMYNRFKNIYGVSGNVVSIDNAVLNFTYNKVENCSMSTLLEIRNGFDHVIRNNNFSSNSGISCLLKVGAPFEKDKVILAPYNYWGDTDITTIKQKICDFYLNVAVARVKLQFYFADPFMENGTLIDIDNEDQFDDNLQFLNGSYLYGGIITGTLVGEDRANTPILVNRSILIEEAGVLRILGNNVSFTENRGIIVKGHLFVGSNSSMINITTLRSNTTGEAWKGIILHGGQLILTNTNISDVSEAITDNSFTQPGITDKQGFAVYSQNWYNTGNNFSLMNNSFYGYGTALNINGQANELQISHNTFLNNSYVLKLNIRDYRTGFVNISDNRIEHNRAEGIVQIQPSVSDENVRIHVINNSFENNTGSVITVSAPFILLRHNFFANPNANYNLRVIPDTGKSFAGTIINASLTYWGTTDVNVIGKHIYDASYDASLPDVIFRPYLGSMNISNIQDEDSAFKSPTGEIGGMVKEYVTLSIDMSPYLVTSNIEIKEEGTLDLRAGVTLKFKENLGISVFGSLIALGNASHPVQLLSETDDQQWRGLEFKRNRGNVMSTLRSIHVNNTLNGVSINGNFSEISDVVSTFSQEHGFIFTITKDNSSYYEIKVENLIAANNTKSGVLIRSEQVPMNYPRIEIQTCLVQGNTESGFSIEANATVVISKCHILDNHLSGIYINTGGKTHLFSSVLSLNRQYALYAYSPYEVLLESCDVSDHNYGSYTHWGGWQTRHYIEIYFDQSTFLNVTMKNNRLFNNTADGIRLDISYSISSDYFISLEDNTFQNGNRTLLISDYSHWYSNNIGHIMIRNNTFENIIDSLFQLAYFAIYRVSTFGIMNNTFKNSVTANLIFVTGNVDVRYNGNITIYENNFLDNTIISTIVLNTYYETVTISENIFENMGSECEVVAPDFKSTYSIDAKFNFWGELNGESIVEKVCGFEKNMAKSFIYYVPYYIDDSMQQLAHEQDTFNMDGALGGEVTGVVNLLKQMSPYIISRSIMLRNDSKLIIEDGVILQFEKDRGIYALGRLQITKK</sequence>
<evidence type="ECO:0000256" key="2">
    <source>
        <dbReference type="ARBA" id="ARBA00022737"/>
    </source>
</evidence>
<accession>A0ABD3UE57</accession>
<dbReference type="InterPro" id="IPR039448">
    <property type="entry name" value="Beta_helix"/>
</dbReference>
<keyword evidence="3" id="KW-0325">Glycoprotein</keyword>
<dbReference type="InterPro" id="IPR053243">
    <property type="entry name" value="SJ_maturation_regulator"/>
</dbReference>
<feature type="domain" description="Right handed beta helix" evidence="4">
    <location>
        <begin position="877"/>
        <end position="1032"/>
    </location>
</feature>
<evidence type="ECO:0000256" key="1">
    <source>
        <dbReference type="ARBA" id="ARBA00022729"/>
    </source>
</evidence>
<dbReference type="InterPro" id="IPR006626">
    <property type="entry name" value="PbH1"/>
</dbReference>
<evidence type="ECO:0000313" key="5">
    <source>
        <dbReference type="EMBL" id="KAL3847789.1"/>
    </source>
</evidence>
<reference evidence="5 6" key="1">
    <citation type="submission" date="2024-11" db="EMBL/GenBank/DDBJ databases">
        <title>Chromosome-level genome assembly of the freshwater bivalve Anodonta woodiana.</title>
        <authorList>
            <person name="Chen X."/>
        </authorList>
    </citation>
    <scope>NUCLEOTIDE SEQUENCE [LARGE SCALE GENOMIC DNA]</scope>
    <source>
        <strain evidence="5">MN2024</strain>
        <tissue evidence="5">Gills</tissue>
    </source>
</reference>
<dbReference type="PANTHER" id="PTHR47653">
    <property type="entry name" value="PROTEIN BARK BEETLE"/>
    <property type="match status" value="1"/>
</dbReference>
<gene>
    <name evidence="5" type="ORF">ACJMK2_018683</name>
</gene>
<dbReference type="Proteomes" id="UP001634394">
    <property type="component" value="Unassembled WGS sequence"/>
</dbReference>
<dbReference type="PANTHER" id="PTHR47653:SF1">
    <property type="entry name" value="DELETED IN MALIGNANT BRAIN TUMORS 1 PROTEIN"/>
    <property type="match status" value="1"/>
</dbReference>
<keyword evidence="1" id="KW-0732">Signal</keyword>
<evidence type="ECO:0000313" key="6">
    <source>
        <dbReference type="Proteomes" id="UP001634394"/>
    </source>
</evidence>
<keyword evidence="2" id="KW-0677">Repeat</keyword>
<evidence type="ECO:0000256" key="3">
    <source>
        <dbReference type="ARBA" id="ARBA00023180"/>
    </source>
</evidence>
<name>A0ABD3UE57_SINWO</name>
<organism evidence="5 6">
    <name type="scientific">Sinanodonta woodiana</name>
    <name type="common">Chinese pond mussel</name>
    <name type="synonym">Anodonta woodiana</name>
    <dbReference type="NCBI Taxonomy" id="1069815"/>
    <lineage>
        <taxon>Eukaryota</taxon>
        <taxon>Metazoa</taxon>
        <taxon>Spiralia</taxon>
        <taxon>Lophotrochozoa</taxon>
        <taxon>Mollusca</taxon>
        <taxon>Bivalvia</taxon>
        <taxon>Autobranchia</taxon>
        <taxon>Heteroconchia</taxon>
        <taxon>Palaeoheterodonta</taxon>
        <taxon>Unionida</taxon>
        <taxon>Unionoidea</taxon>
        <taxon>Unionidae</taxon>
        <taxon>Unioninae</taxon>
        <taxon>Sinanodonta</taxon>
    </lineage>
</organism>
<dbReference type="Gene3D" id="2.160.20.10">
    <property type="entry name" value="Single-stranded right-handed beta-helix, Pectin lyase-like"/>
    <property type="match status" value="2"/>
</dbReference>
<keyword evidence="6" id="KW-1185">Reference proteome</keyword>
<dbReference type="EMBL" id="JBJQND010000016">
    <property type="protein sequence ID" value="KAL3847789.1"/>
    <property type="molecule type" value="Genomic_DNA"/>
</dbReference>
<dbReference type="Pfam" id="PF13229">
    <property type="entry name" value="Beta_helix"/>
    <property type="match status" value="2"/>
</dbReference>